<keyword evidence="1" id="KW-0732">Signal</keyword>
<protein>
    <submittedName>
        <fullName evidence="2">Uncharacterized protein</fullName>
    </submittedName>
</protein>
<name>G7YW03_CLOSI</name>
<feature type="chain" id="PRO_5003506458" evidence="1">
    <location>
        <begin position="20"/>
        <end position="206"/>
    </location>
</feature>
<reference evidence="2" key="1">
    <citation type="journal article" date="2011" name="Genome Biol.">
        <title>The draft genome of the carcinogenic human liver fluke Clonorchis sinensis.</title>
        <authorList>
            <person name="Wang X."/>
            <person name="Chen W."/>
            <person name="Huang Y."/>
            <person name="Sun J."/>
            <person name="Men J."/>
            <person name="Liu H."/>
            <person name="Luo F."/>
            <person name="Guo L."/>
            <person name="Lv X."/>
            <person name="Deng C."/>
            <person name="Zhou C."/>
            <person name="Fan Y."/>
            <person name="Li X."/>
            <person name="Huang L."/>
            <person name="Hu Y."/>
            <person name="Liang C."/>
            <person name="Hu X."/>
            <person name="Xu J."/>
            <person name="Yu X."/>
        </authorList>
    </citation>
    <scope>NUCLEOTIDE SEQUENCE [LARGE SCALE GENOMIC DNA]</scope>
    <source>
        <strain evidence="2">Henan</strain>
    </source>
</reference>
<proteinExistence type="predicted"/>
<evidence type="ECO:0000256" key="1">
    <source>
        <dbReference type="SAM" id="SignalP"/>
    </source>
</evidence>
<reference key="2">
    <citation type="submission" date="2011-10" db="EMBL/GenBank/DDBJ databases">
        <title>The genome and transcriptome sequence of Clonorchis sinensis provide insights into the carcinogenic liver fluke.</title>
        <authorList>
            <person name="Wang X."/>
            <person name="Huang Y."/>
            <person name="Chen W."/>
            <person name="Liu H."/>
            <person name="Guo L."/>
            <person name="Chen Y."/>
            <person name="Luo F."/>
            <person name="Zhou W."/>
            <person name="Sun J."/>
            <person name="Mao Q."/>
            <person name="Liang P."/>
            <person name="Zhou C."/>
            <person name="Tian Y."/>
            <person name="Men J."/>
            <person name="Lv X."/>
            <person name="Huang L."/>
            <person name="Zhou J."/>
            <person name="Hu Y."/>
            <person name="Li R."/>
            <person name="Zhang F."/>
            <person name="Lei H."/>
            <person name="Li X."/>
            <person name="Hu X."/>
            <person name="Liang C."/>
            <person name="Xu J."/>
            <person name="Wu Z."/>
            <person name="Yu X."/>
        </authorList>
    </citation>
    <scope>NUCLEOTIDE SEQUENCE</scope>
    <source>
        <strain>Henan</strain>
    </source>
</reference>
<dbReference type="Proteomes" id="UP000008909">
    <property type="component" value="Unassembled WGS sequence"/>
</dbReference>
<evidence type="ECO:0000313" key="2">
    <source>
        <dbReference type="EMBL" id="GAA57133.1"/>
    </source>
</evidence>
<keyword evidence="3" id="KW-1185">Reference proteome</keyword>
<organism evidence="2 3">
    <name type="scientific">Clonorchis sinensis</name>
    <name type="common">Chinese liver fluke</name>
    <dbReference type="NCBI Taxonomy" id="79923"/>
    <lineage>
        <taxon>Eukaryota</taxon>
        <taxon>Metazoa</taxon>
        <taxon>Spiralia</taxon>
        <taxon>Lophotrochozoa</taxon>
        <taxon>Platyhelminthes</taxon>
        <taxon>Trematoda</taxon>
        <taxon>Digenea</taxon>
        <taxon>Opisthorchiida</taxon>
        <taxon>Opisthorchiata</taxon>
        <taxon>Opisthorchiidae</taxon>
        <taxon>Clonorchis</taxon>
    </lineage>
</organism>
<dbReference type="AlphaFoldDB" id="G7YW03"/>
<dbReference type="EMBL" id="DF144556">
    <property type="protein sequence ID" value="GAA57133.1"/>
    <property type="molecule type" value="Genomic_DNA"/>
</dbReference>
<gene>
    <name evidence="2" type="ORF">CLF_112220</name>
</gene>
<sequence length="206" mass="24260">MRWFVFLIVIALVICGANSQTSVTPSDDGSAFIRELRQKVLAMHPNFQPFITGKSDLEQFRVVVAAAKVALVECYPLERFSSCEGKHRTRVSRLFELINSVFPGPFYMLNPNSWHVVRTLYHYCTAGRWTHSVFHSIKGYREEFVKQRTKTQNQPYMIAFLISAPYLYSFKESELFEIHFKHRMQTDLYQEKRGIDPWRQPEELLR</sequence>
<feature type="signal peptide" evidence="1">
    <location>
        <begin position="1"/>
        <end position="19"/>
    </location>
</feature>
<accession>G7YW03</accession>
<evidence type="ECO:0000313" key="3">
    <source>
        <dbReference type="Proteomes" id="UP000008909"/>
    </source>
</evidence>